<comment type="caution">
    <text evidence="3">The sequence shown here is derived from an EMBL/GenBank/DDBJ whole genome shotgun (WGS) entry which is preliminary data.</text>
</comment>
<keyword evidence="4" id="KW-1185">Reference proteome</keyword>
<dbReference type="Pfam" id="PF13561">
    <property type="entry name" value="adh_short_C2"/>
    <property type="match status" value="1"/>
</dbReference>
<evidence type="ECO:0000313" key="3">
    <source>
        <dbReference type="EMBL" id="MFC0206136.1"/>
    </source>
</evidence>
<dbReference type="EMBL" id="JBHLWK010000023">
    <property type="protein sequence ID" value="MFC0206136.1"/>
    <property type="molecule type" value="Genomic_DNA"/>
</dbReference>
<dbReference type="GO" id="GO:0016491">
    <property type="term" value="F:oxidoreductase activity"/>
    <property type="evidence" value="ECO:0007669"/>
    <property type="project" value="UniProtKB-KW"/>
</dbReference>
<dbReference type="InterPro" id="IPR020904">
    <property type="entry name" value="Sc_DH/Rdtase_CS"/>
</dbReference>
<dbReference type="Gene3D" id="3.40.50.720">
    <property type="entry name" value="NAD(P)-binding Rossmann-like Domain"/>
    <property type="match status" value="1"/>
</dbReference>
<sequence>MAGRLQDKVCIITGAGSGMGRAMAQLFHAQGAKLVLADISGQQDEVAAALDADVVTVHCDVSDEAQVQALIARAEDSFGRLDVLCNNAGFGGGMAPLHEQSSALWDKVHATNIRGVFLGMKYGIASMLKTGGGAIVNTSSASAVVGWKHHGVYSSAKAGVHQLTKVAALDYSDRNIRVNAVAPGTMWTGLVEASKTHDAPPEGFPTLAGIPMGRWGRAEDIATAALFLASDEAAYITGVILPVDGGYSIGFSGMGAERPGIVSVNADGT</sequence>
<dbReference type="PRINTS" id="PR00081">
    <property type="entry name" value="GDHRDH"/>
</dbReference>
<comment type="similarity">
    <text evidence="1">Belongs to the short-chain dehydrogenases/reductases (SDR) family.</text>
</comment>
<evidence type="ECO:0000256" key="2">
    <source>
        <dbReference type="ARBA" id="ARBA00023002"/>
    </source>
</evidence>
<dbReference type="PROSITE" id="PS00061">
    <property type="entry name" value="ADH_SHORT"/>
    <property type="match status" value="1"/>
</dbReference>
<dbReference type="InterPro" id="IPR036291">
    <property type="entry name" value="NAD(P)-bd_dom_sf"/>
</dbReference>
<proteinExistence type="inferred from homology"/>
<organism evidence="3 4">
    <name type="scientific">Novosphingobium soli</name>
    <dbReference type="NCBI Taxonomy" id="574956"/>
    <lineage>
        <taxon>Bacteria</taxon>
        <taxon>Pseudomonadati</taxon>
        <taxon>Pseudomonadota</taxon>
        <taxon>Alphaproteobacteria</taxon>
        <taxon>Sphingomonadales</taxon>
        <taxon>Sphingomonadaceae</taxon>
        <taxon>Novosphingobium</taxon>
    </lineage>
</organism>
<evidence type="ECO:0000256" key="1">
    <source>
        <dbReference type="ARBA" id="ARBA00006484"/>
    </source>
</evidence>
<dbReference type="PANTHER" id="PTHR24321">
    <property type="entry name" value="DEHYDROGENASES, SHORT CHAIN"/>
    <property type="match status" value="1"/>
</dbReference>
<dbReference type="CDD" id="cd05233">
    <property type="entry name" value="SDR_c"/>
    <property type="match status" value="1"/>
</dbReference>
<evidence type="ECO:0000313" key="4">
    <source>
        <dbReference type="Proteomes" id="UP001589798"/>
    </source>
</evidence>
<dbReference type="NCBIfam" id="NF005559">
    <property type="entry name" value="PRK07231.1"/>
    <property type="match status" value="1"/>
</dbReference>
<gene>
    <name evidence="3" type="ORF">ACFFJC_17875</name>
</gene>
<accession>A0ABV6D0K5</accession>
<dbReference type="InterPro" id="IPR002347">
    <property type="entry name" value="SDR_fam"/>
</dbReference>
<dbReference type="EC" id="1.1.1.-" evidence="3"/>
<dbReference type="RefSeq" id="WP_379488760.1">
    <property type="nucleotide sequence ID" value="NZ_JBHLWK010000023.1"/>
</dbReference>
<dbReference type="Proteomes" id="UP001589798">
    <property type="component" value="Unassembled WGS sequence"/>
</dbReference>
<dbReference type="PRINTS" id="PR00080">
    <property type="entry name" value="SDRFAMILY"/>
</dbReference>
<keyword evidence="2 3" id="KW-0560">Oxidoreductase</keyword>
<protein>
    <submittedName>
        <fullName evidence="3">SDR family NAD(P)-dependent oxidoreductase</fullName>
        <ecNumber evidence="3">1.1.1.-</ecNumber>
    </submittedName>
</protein>
<reference evidence="3 4" key="1">
    <citation type="submission" date="2024-09" db="EMBL/GenBank/DDBJ databases">
        <authorList>
            <person name="Sun Q."/>
            <person name="Mori K."/>
        </authorList>
    </citation>
    <scope>NUCLEOTIDE SEQUENCE [LARGE SCALE GENOMIC DNA]</scope>
    <source>
        <strain evidence="3 4">CCM 7706</strain>
    </source>
</reference>
<dbReference type="SUPFAM" id="SSF51735">
    <property type="entry name" value="NAD(P)-binding Rossmann-fold domains"/>
    <property type="match status" value="1"/>
</dbReference>
<dbReference type="PANTHER" id="PTHR24321:SF8">
    <property type="entry name" value="ESTRADIOL 17-BETA-DEHYDROGENASE 8-RELATED"/>
    <property type="match status" value="1"/>
</dbReference>
<name>A0ABV6D0K5_9SPHN</name>